<feature type="region of interest" description="Disordered" evidence="2">
    <location>
        <begin position="132"/>
        <end position="160"/>
    </location>
</feature>
<organism evidence="4 5">
    <name type="scientific">Exophiala aquamarina CBS 119918</name>
    <dbReference type="NCBI Taxonomy" id="1182545"/>
    <lineage>
        <taxon>Eukaryota</taxon>
        <taxon>Fungi</taxon>
        <taxon>Dikarya</taxon>
        <taxon>Ascomycota</taxon>
        <taxon>Pezizomycotina</taxon>
        <taxon>Eurotiomycetes</taxon>
        <taxon>Chaetothyriomycetidae</taxon>
        <taxon>Chaetothyriales</taxon>
        <taxon>Herpotrichiellaceae</taxon>
        <taxon>Exophiala</taxon>
    </lineage>
</organism>
<dbReference type="InterPro" id="IPR027417">
    <property type="entry name" value="P-loop_NTPase"/>
</dbReference>
<accession>A0A072PGJ6</accession>
<protein>
    <recommendedName>
        <fullName evidence="3">NACHT domain-containing protein</fullName>
    </recommendedName>
</protein>
<keyword evidence="1" id="KW-0677">Repeat</keyword>
<dbReference type="InterPro" id="IPR054471">
    <property type="entry name" value="GPIID_WHD"/>
</dbReference>
<evidence type="ECO:0000313" key="5">
    <source>
        <dbReference type="Proteomes" id="UP000027920"/>
    </source>
</evidence>
<evidence type="ECO:0000256" key="1">
    <source>
        <dbReference type="ARBA" id="ARBA00022737"/>
    </source>
</evidence>
<dbReference type="Pfam" id="PF22939">
    <property type="entry name" value="WHD_GPIID"/>
    <property type="match status" value="1"/>
</dbReference>
<dbReference type="Pfam" id="PF24883">
    <property type="entry name" value="NPHP3_N"/>
    <property type="match status" value="1"/>
</dbReference>
<dbReference type="VEuPathDB" id="FungiDB:A1O9_04078"/>
<dbReference type="PANTHER" id="PTHR10039">
    <property type="entry name" value="AMELOGENIN"/>
    <property type="match status" value="1"/>
</dbReference>
<keyword evidence="5" id="KW-1185">Reference proteome</keyword>
<comment type="caution">
    <text evidence="4">The sequence shown here is derived from an EMBL/GenBank/DDBJ whole genome shotgun (WGS) entry which is preliminary data.</text>
</comment>
<dbReference type="Pfam" id="PF17107">
    <property type="entry name" value="SesA"/>
    <property type="match status" value="1"/>
</dbReference>
<dbReference type="HOGENOM" id="CLU_475806_0_0_1"/>
<dbReference type="GeneID" id="25279011"/>
<dbReference type="STRING" id="1182545.A0A072PGJ6"/>
<dbReference type="Gene3D" id="3.40.50.300">
    <property type="entry name" value="P-loop containing nucleotide triphosphate hydrolases"/>
    <property type="match status" value="1"/>
</dbReference>
<evidence type="ECO:0000259" key="3">
    <source>
        <dbReference type="PROSITE" id="PS50837"/>
    </source>
</evidence>
<dbReference type="OrthoDB" id="4159075at2759"/>
<sequence>MLKETRELYEATADAKGLPEDLRTAAEHIPLVLEVLSHAEQNIRQGHVTSEALQSLNSILEECKDSVVNVKDIFESTMSSKGASGPEQLTNGNRLRGYVEDIVKNMELLAQIHVLEDPETLRDIQEAVEQLGSAAQRPDEDTAEIRRETQASQLSREDTERMKAFSNPIDCLAQKNRNEACAPETGQWFFRHRKYQDFCLGQAPQLLFVTAEAGSGKSTVMRTFVDSIQASKPSVLIAHFFFKDDDELQRSYVDALSAIIHQLLSQRPALVKYIRQPVQQYGPDIKNLPGEMWKVLIKFALDVQDDIICVLDAVDECEPSGRAQLLQDLKYYLQEADSARSRLKVIVSSRPCQDRYHPYEDLIICSSKVHHLDGENAKFEIDIAKVISFKVYELTRRRQISDRTSQRLSDKIMDRNVQTKSFLWVKLALELLNTDPRFHPDVGERTIDDILAAIPESIGEQFDRLLQSSSDPRHARNLLSVILAARRPLKIAELKVIYGLTRDIDAELDRPKTYEDLDMLQDDYHFKRLVRTTCGLFITFVKSSVHLFHQTAREYLMSDSKTGERLYSATIAKTVGSWKHSITLEQANCVSARVCLELLSFDVTEDWVWKV</sequence>
<evidence type="ECO:0000313" key="4">
    <source>
        <dbReference type="EMBL" id="KEF59234.1"/>
    </source>
</evidence>
<feature type="compositionally biased region" description="Basic and acidic residues" evidence="2">
    <location>
        <begin position="137"/>
        <end position="160"/>
    </location>
</feature>
<dbReference type="RefSeq" id="XP_013261824.1">
    <property type="nucleotide sequence ID" value="XM_013406370.1"/>
</dbReference>
<proteinExistence type="predicted"/>
<reference evidence="4 5" key="1">
    <citation type="submission" date="2013-03" db="EMBL/GenBank/DDBJ databases">
        <title>The Genome Sequence of Exophiala aquamarina CBS 119918.</title>
        <authorList>
            <consortium name="The Broad Institute Genomics Platform"/>
            <person name="Cuomo C."/>
            <person name="de Hoog S."/>
            <person name="Gorbushina A."/>
            <person name="Walker B."/>
            <person name="Young S.K."/>
            <person name="Zeng Q."/>
            <person name="Gargeya S."/>
            <person name="Fitzgerald M."/>
            <person name="Haas B."/>
            <person name="Abouelleil A."/>
            <person name="Allen A.W."/>
            <person name="Alvarado L."/>
            <person name="Arachchi H.M."/>
            <person name="Berlin A.M."/>
            <person name="Chapman S.B."/>
            <person name="Gainer-Dewar J."/>
            <person name="Goldberg J."/>
            <person name="Griggs A."/>
            <person name="Gujja S."/>
            <person name="Hansen M."/>
            <person name="Howarth C."/>
            <person name="Imamovic A."/>
            <person name="Ireland A."/>
            <person name="Larimer J."/>
            <person name="McCowan C."/>
            <person name="Murphy C."/>
            <person name="Pearson M."/>
            <person name="Poon T.W."/>
            <person name="Priest M."/>
            <person name="Roberts A."/>
            <person name="Saif S."/>
            <person name="Shea T."/>
            <person name="Sisk P."/>
            <person name="Sykes S."/>
            <person name="Wortman J."/>
            <person name="Nusbaum C."/>
            <person name="Birren B."/>
        </authorList>
    </citation>
    <scope>NUCLEOTIDE SEQUENCE [LARGE SCALE GENOMIC DNA]</scope>
    <source>
        <strain evidence="4 5">CBS 119918</strain>
    </source>
</reference>
<dbReference type="InterPro" id="IPR056884">
    <property type="entry name" value="NPHP3-like_N"/>
</dbReference>
<dbReference type="InterPro" id="IPR007111">
    <property type="entry name" value="NACHT_NTPase"/>
</dbReference>
<feature type="domain" description="NACHT" evidence="3">
    <location>
        <begin position="205"/>
        <end position="351"/>
    </location>
</feature>
<name>A0A072PGJ6_9EURO</name>
<dbReference type="Proteomes" id="UP000027920">
    <property type="component" value="Unassembled WGS sequence"/>
</dbReference>
<evidence type="ECO:0000256" key="2">
    <source>
        <dbReference type="SAM" id="MobiDB-lite"/>
    </source>
</evidence>
<dbReference type="SUPFAM" id="SSF52540">
    <property type="entry name" value="P-loop containing nucleoside triphosphate hydrolases"/>
    <property type="match status" value="1"/>
</dbReference>
<dbReference type="AlphaFoldDB" id="A0A072PGJ6"/>
<dbReference type="InterPro" id="IPR031352">
    <property type="entry name" value="SesA"/>
</dbReference>
<dbReference type="PROSITE" id="PS50837">
    <property type="entry name" value="NACHT"/>
    <property type="match status" value="1"/>
</dbReference>
<dbReference type="EMBL" id="AMGV01000003">
    <property type="protein sequence ID" value="KEF59234.1"/>
    <property type="molecule type" value="Genomic_DNA"/>
</dbReference>
<gene>
    <name evidence="4" type="ORF">A1O9_04078</name>
</gene>